<dbReference type="EMBL" id="JACJVP010000046">
    <property type="protein sequence ID" value="MBB6674387.1"/>
    <property type="molecule type" value="Genomic_DNA"/>
</dbReference>
<dbReference type="Proteomes" id="UP000547209">
    <property type="component" value="Unassembled WGS sequence"/>
</dbReference>
<accession>A0A7X0RVD4</accession>
<keyword evidence="2" id="KW-1185">Reference proteome</keyword>
<organism evidence="1 2">
    <name type="scientific">Cohnella nanjingensis</name>
    <dbReference type="NCBI Taxonomy" id="1387779"/>
    <lineage>
        <taxon>Bacteria</taxon>
        <taxon>Bacillati</taxon>
        <taxon>Bacillota</taxon>
        <taxon>Bacilli</taxon>
        <taxon>Bacillales</taxon>
        <taxon>Paenibacillaceae</taxon>
        <taxon>Cohnella</taxon>
    </lineage>
</organism>
<dbReference type="AlphaFoldDB" id="A0A7X0RVD4"/>
<protein>
    <submittedName>
        <fullName evidence="1">Uncharacterized protein</fullName>
    </submittedName>
</protein>
<gene>
    <name evidence="1" type="ORF">H7C19_27255</name>
</gene>
<evidence type="ECO:0000313" key="2">
    <source>
        <dbReference type="Proteomes" id="UP000547209"/>
    </source>
</evidence>
<sequence length="130" mass="14711">MHIFMARRKLLSGLGVLWLCVLLYAFLHPSIPGNYQLSSFQPHSHASEMEHERAPQDDSDGGIYKAERRVALPLLVVSLLFALTKRPILVPPVSIRTAVDVYLIRRIQLLLPLKFTSTFVDARAGLVHHF</sequence>
<reference evidence="1 2" key="1">
    <citation type="submission" date="2020-08" db="EMBL/GenBank/DDBJ databases">
        <title>Cohnella phylogeny.</title>
        <authorList>
            <person name="Dunlap C."/>
        </authorList>
    </citation>
    <scope>NUCLEOTIDE SEQUENCE [LARGE SCALE GENOMIC DNA]</scope>
    <source>
        <strain evidence="1 2">DSM 28246</strain>
    </source>
</reference>
<name>A0A7X0RVD4_9BACL</name>
<comment type="caution">
    <text evidence="1">The sequence shown here is derived from an EMBL/GenBank/DDBJ whole genome shotgun (WGS) entry which is preliminary data.</text>
</comment>
<proteinExistence type="predicted"/>
<evidence type="ECO:0000313" key="1">
    <source>
        <dbReference type="EMBL" id="MBB6674387.1"/>
    </source>
</evidence>